<keyword evidence="2" id="KW-1185">Reference proteome</keyword>
<dbReference type="EMBL" id="JARQWQ010000043">
    <property type="protein sequence ID" value="KAK2558573.1"/>
    <property type="molecule type" value="Genomic_DNA"/>
</dbReference>
<organism evidence="1 2">
    <name type="scientific">Acropora cervicornis</name>
    <name type="common">Staghorn coral</name>
    <dbReference type="NCBI Taxonomy" id="6130"/>
    <lineage>
        <taxon>Eukaryota</taxon>
        <taxon>Metazoa</taxon>
        <taxon>Cnidaria</taxon>
        <taxon>Anthozoa</taxon>
        <taxon>Hexacorallia</taxon>
        <taxon>Scleractinia</taxon>
        <taxon>Astrocoeniina</taxon>
        <taxon>Acroporidae</taxon>
        <taxon>Acropora</taxon>
    </lineage>
</organism>
<sequence length="400" mass="45378">MTVATSPALGMDITSYFLASLMKQKGRQRKNHIRKLPALMNICEETVHKMRYSTSITSGISNIVDLFYREPLFYMCGLTMILGNSSSQNAIRWRWRWLVDFTCVVYTCEVGMSVVPKLLHQGCCLDGKSGGKPFYHPKQTDKQLHKPKKEQGLAEKCGCREHSWSCESYSRRNTRKMEKFAFASKGGVHSVIEGGGGPASKMLSAAVAEIIDLFKDTPYFTVLNSFESKGPEAVLPTEAAIEFEKNQYLSEELQEGMIDPDKECQKQQETQLLLSNGEISLQFIIRLKSFRVGAFLSELPNLDHNNGPRFRKREFALVFNYLVVSPDMRKQTQLYHVNMLRPYVERSSDPVLQPVSVNVVISVLKEDLGSELSVRNSNSNSLYSKTSLTVFMNVMKLKYQ</sequence>
<protein>
    <submittedName>
        <fullName evidence="1">Uncharacterized protein</fullName>
    </submittedName>
</protein>
<dbReference type="Proteomes" id="UP001249851">
    <property type="component" value="Unassembled WGS sequence"/>
</dbReference>
<reference evidence="1" key="1">
    <citation type="journal article" date="2023" name="G3 (Bethesda)">
        <title>Whole genome assembly and annotation of the endangered Caribbean coral Acropora cervicornis.</title>
        <authorList>
            <person name="Selwyn J.D."/>
            <person name="Vollmer S.V."/>
        </authorList>
    </citation>
    <scope>NUCLEOTIDE SEQUENCE</scope>
    <source>
        <strain evidence="1">K2</strain>
    </source>
</reference>
<proteinExistence type="predicted"/>
<reference evidence="1" key="2">
    <citation type="journal article" date="2023" name="Science">
        <title>Genomic signatures of disease resistance in endangered staghorn corals.</title>
        <authorList>
            <person name="Vollmer S.V."/>
            <person name="Selwyn J.D."/>
            <person name="Despard B.A."/>
            <person name="Roesel C.L."/>
        </authorList>
    </citation>
    <scope>NUCLEOTIDE SEQUENCE</scope>
    <source>
        <strain evidence="1">K2</strain>
    </source>
</reference>
<comment type="caution">
    <text evidence="1">The sequence shown here is derived from an EMBL/GenBank/DDBJ whole genome shotgun (WGS) entry which is preliminary data.</text>
</comment>
<evidence type="ECO:0000313" key="1">
    <source>
        <dbReference type="EMBL" id="KAK2558573.1"/>
    </source>
</evidence>
<accession>A0AAD9V292</accession>
<dbReference type="AlphaFoldDB" id="A0AAD9V292"/>
<name>A0AAD9V292_ACRCE</name>
<gene>
    <name evidence="1" type="ORF">P5673_018750</name>
</gene>
<evidence type="ECO:0000313" key="2">
    <source>
        <dbReference type="Proteomes" id="UP001249851"/>
    </source>
</evidence>